<evidence type="ECO:0000313" key="1">
    <source>
        <dbReference type="EMBL" id="QQN60348.1"/>
    </source>
</evidence>
<dbReference type="GeneID" id="93134647"/>
<accession>A0A7T7V251</accession>
<name>A0A7T7V251_9FLAO</name>
<dbReference type="KEGG" id="egm:AYC65_17150"/>
<dbReference type="Proteomes" id="UP000595426">
    <property type="component" value="Chromosome"/>
</dbReference>
<reference evidence="1 2" key="1">
    <citation type="submission" date="2020-12" db="EMBL/GenBank/DDBJ databases">
        <title>FDA dAtabase for Regulatory Grade micrObial Sequences (FDA-ARGOS): Supporting development and validation of Infectious Disease Dx tests.</title>
        <authorList>
            <person name="Kerrigan L."/>
            <person name="Long C."/>
            <person name="Tallon L."/>
            <person name="Sadzewicz L."/>
            <person name="Zhao X."/>
            <person name="Boylan J."/>
            <person name="Ott S."/>
            <person name="Bowen H."/>
            <person name="Vavikolanu K."/>
            <person name="Mehta A."/>
            <person name="Aluvathingal J."/>
            <person name="Nadendla S."/>
            <person name="Yan Y."/>
            <person name="Sichtig H."/>
        </authorList>
    </citation>
    <scope>NUCLEOTIDE SEQUENCE [LARGE SCALE GENOMIC DNA]</scope>
    <source>
        <strain evidence="1 2">FDAARGOS_1031</strain>
    </source>
</reference>
<organism evidence="1 2">
    <name type="scientific">Elizabethkingia bruuniana</name>
    <dbReference type="NCBI Taxonomy" id="1756149"/>
    <lineage>
        <taxon>Bacteria</taxon>
        <taxon>Pseudomonadati</taxon>
        <taxon>Bacteroidota</taxon>
        <taxon>Flavobacteriia</taxon>
        <taxon>Flavobacteriales</taxon>
        <taxon>Weeksellaceae</taxon>
        <taxon>Elizabethkingia</taxon>
    </lineage>
</organism>
<dbReference type="OrthoDB" id="883791at2"/>
<protein>
    <submittedName>
        <fullName evidence="1">Uncharacterized protein</fullName>
    </submittedName>
</protein>
<keyword evidence="2" id="KW-1185">Reference proteome</keyword>
<sequence>MKKITFCFLALIAHSTFGQTAKVSSEYGSKDPVVNQLMDFQDITSIALTLQAKELIGKYSLVKIKEFTNGKLSKTENIISPEDRLAIQSTPFTLRLFTETDKKNNILNIAFRANHFGTPKKEFLLKENKYSYVLHDLISTQKINNLDLRKETPIFIIMTPHVLPDGSASYCEVSGSEISPDQLGKKYNIPHYFIITLQFLEQIK</sequence>
<proteinExistence type="predicted"/>
<dbReference type="RefSeq" id="WP_034870836.1">
    <property type="nucleotide sequence ID" value="NZ_CBCSDR010000002.1"/>
</dbReference>
<evidence type="ECO:0000313" key="2">
    <source>
        <dbReference type="Proteomes" id="UP000595426"/>
    </source>
</evidence>
<dbReference type="AlphaFoldDB" id="A0A7T7V251"/>
<dbReference type="EMBL" id="CP067018">
    <property type="protein sequence ID" value="QQN60348.1"/>
    <property type="molecule type" value="Genomic_DNA"/>
</dbReference>
<gene>
    <name evidence="1" type="ORF">I6H88_07155</name>
</gene>